<dbReference type="Pfam" id="PF01032">
    <property type="entry name" value="FecCD"/>
    <property type="match status" value="1"/>
</dbReference>
<evidence type="ECO:0000256" key="8">
    <source>
        <dbReference type="SAM" id="Phobius"/>
    </source>
</evidence>
<feature type="transmembrane region" description="Helical" evidence="8">
    <location>
        <begin position="127"/>
        <end position="147"/>
    </location>
</feature>
<dbReference type="CDD" id="cd06550">
    <property type="entry name" value="TM_ABC_iron-siderophores_like"/>
    <property type="match status" value="1"/>
</dbReference>
<reference evidence="9 10" key="1">
    <citation type="submission" date="2019-01" db="EMBL/GenBank/DDBJ databases">
        <title>Ktedonosporobacter rubrisoli SCAWS-G2.</title>
        <authorList>
            <person name="Huang Y."/>
            <person name="Yan B."/>
        </authorList>
    </citation>
    <scope>NUCLEOTIDE SEQUENCE [LARGE SCALE GENOMIC DNA]</scope>
    <source>
        <strain evidence="9 10">SCAWS-G2</strain>
    </source>
</reference>
<name>A0A4P6JSI2_KTERU</name>
<dbReference type="OrthoDB" id="9792889at2"/>
<dbReference type="FunFam" id="1.10.3470.10:FF:000001">
    <property type="entry name" value="Vitamin B12 ABC transporter permease BtuC"/>
    <property type="match status" value="1"/>
</dbReference>
<keyword evidence="6 8" id="KW-1133">Transmembrane helix</keyword>
<keyword evidence="10" id="KW-1185">Reference proteome</keyword>
<dbReference type="GO" id="GO:0022857">
    <property type="term" value="F:transmembrane transporter activity"/>
    <property type="evidence" value="ECO:0007669"/>
    <property type="project" value="InterPro"/>
</dbReference>
<keyword evidence="3" id="KW-0813">Transport</keyword>
<feature type="transmembrane region" description="Helical" evidence="8">
    <location>
        <begin position="247"/>
        <end position="277"/>
    </location>
</feature>
<dbReference type="InterPro" id="IPR037294">
    <property type="entry name" value="ABC_BtuC-like"/>
</dbReference>
<evidence type="ECO:0000256" key="5">
    <source>
        <dbReference type="ARBA" id="ARBA00022692"/>
    </source>
</evidence>
<proteinExistence type="inferred from homology"/>
<evidence type="ECO:0000313" key="10">
    <source>
        <dbReference type="Proteomes" id="UP000290365"/>
    </source>
</evidence>
<dbReference type="KEGG" id="kbs:EPA93_21125"/>
<keyword evidence="7 8" id="KW-0472">Membrane</keyword>
<comment type="similarity">
    <text evidence="2">Belongs to the binding-protein-dependent transport system permease family. FecCD subfamily.</text>
</comment>
<feature type="transmembrane region" description="Helical" evidence="8">
    <location>
        <begin position="201"/>
        <end position="221"/>
    </location>
</feature>
<protein>
    <submittedName>
        <fullName evidence="9">Iron ABC transporter permease</fullName>
    </submittedName>
</protein>
<dbReference type="Proteomes" id="UP000290365">
    <property type="component" value="Chromosome"/>
</dbReference>
<dbReference type="RefSeq" id="WP_129889417.1">
    <property type="nucleotide sequence ID" value="NZ_CP035758.1"/>
</dbReference>
<gene>
    <name evidence="9" type="ORF">EPA93_21125</name>
</gene>
<sequence length="342" mass="35466">MGSRAIAIKEAPFRKTPLTGLALASLLLLVVFGASIAYGAASIDLSTVFRALVAFNGTSAQETIRNIRLPRAVIALCVGASLAVAGALMQALTKNPLAAPGIMGVNAGASLLVVAATLFLASSSQALYIWVSLIGAAGAGILVYYLSSVGRQGMTPLKLIIAGATISTLLSSLTQGLLVMRESTLDEVRFWLAGSVANRNFSLFLSLLPYLLLGLLIAFLLGKQITTLSLGDDVARGLGQRIGLVKALTAIAIILLAGGSVAIAGPVGFVGLVIPHIARALVGVNYRWILPYSAVLGAILLLGADIFARWVVRPGEVPVGAVTAIIGAPVLIWLVRQKVRRQ</sequence>
<evidence type="ECO:0000256" key="4">
    <source>
        <dbReference type="ARBA" id="ARBA00022475"/>
    </source>
</evidence>
<evidence type="ECO:0000256" key="2">
    <source>
        <dbReference type="ARBA" id="ARBA00007935"/>
    </source>
</evidence>
<organism evidence="9 10">
    <name type="scientific">Ktedonosporobacter rubrisoli</name>
    <dbReference type="NCBI Taxonomy" id="2509675"/>
    <lineage>
        <taxon>Bacteria</taxon>
        <taxon>Bacillati</taxon>
        <taxon>Chloroflexota</taxon>
        <taxon>Ktedonobacteria</taxon>
        <taxon>Ktedonobacterales</taxon>
        <taxon>Ktedonosporobacteraceae</taxon>
        <taxon>Ktedonosporobacter</taxon>
    </lineage>
</organism>
<dbReference type="Gene3D" id="1.10.3470.10">
    <property type="entry name" value="ABC transporter involved in vitamin B12 uptake, BtuC"/>
    <property type="match status" value="1"/>
</dbReference>
<dbReference type="GO" id="GO:0033214">
    <property type="term" value="P:siderophore-iron import into cell"/>
    <property type="evidence" value="ECO:0007669"/>
    <property type="project" value="TreeGrafter"/>
</dbReference>
<dbReference type="PANTHER" id="PTHR30472:SF1">
    <property type="entry name" value="FE(3+) DICITRATE TRANSPORT SYSTEM PERMEASE PROTEIN FECC-RELATED"/>
    <property type="match status" value="1"/>
</dbReference>
<evidence type="ECO:0000256" key="6">
    <source>
        <dbReference type="ARBA" id="ARBA00022989"/>
    </source>
</evidence>
<evidence type="ECO:0000256" key="3">
    <source>
        <dbReference type="ARBA" id="ARBA00022448"/>
    </source>
</evidence>
<dbReference type="InterPro" id="IPR000522">
    <property type="entry name" value="ABC_transptr_permease_BtuC"/>
</dbReference>
<evidence type="ECO:0000256" key="1">
    <source>
        <dbReference type="ARBA" id="ARBA00004651"/>
    </source>
</evidence>
<dbReference type="AlphaFoldDB" id="A0A4P6JSI2"/>
<feature type="transmembrane region" description="Helical" evidence="8">
    <location>
        <begin position="98"/>
        <end position="120"/>
    </location>
</feature>
<dbReference type="GO" id="GO:0005886">
    <property type="term" value="C:plasma membrane"/>
    <property type="evidence" value="ECO:0007669"/>
    <property type="project" value="UniProtKB-SubCell"/>
</dbReference>
<feature type="transmembrane region" description="Helical" evidence="8">
    <location>
        <begin position="289"/>
        <end position="311"/>
    </location>
</feature>
<feature type="transmembrane region" description="Helical" evidence="8">
    <location>
        <begin position="159"/>
        <end position="180"/>
    </location>
</feature>
<feature type="transmembrane region" description="Helical" evidence="8">
    <location>
        <begin position="72"/>
        <end position="92"/>
    </location>
</feature>
<dbReference type="EMBL" id="CP035758">
    <property type="protein sequence ID" value="QBD78364.1"/>
    <property type="molecule type" value="Genomic_DNA"/>
</dbReference>
<dbReference type="PANTHER" id="PTHR30472">
    <property type="entry name" value="FERRIC ENTEROBACTIN TRANSPORT SYSTEM PERMEASE PROTEIN"/>
    <property type="match status" value="1"/>
</dbReference>
<keyword evidence="4" id="KW-1003">Cell membrane</keyword>
<evidence type="ECO:0000313" key="9">
    <source>
        <dbReference type="EMBL" id="QBD78364.1"/>
    </source>
</evidence>
<comment type="subcellular location">
    <subcellularLocation>
        <location evidence="1">Cell membrane</location>
        <topology evidence="1">Multi-pass membrane protein</topology>
    </subcellularLocation>
</comment>
<feature type="transmembrane region" description="Helical" evidence="8">
    <location>
        <begin position="317"/>
        <end position="335"/>
    </location>
</feature>
<evidence type="ECO:0000256" key="7">
    <source>
        <dbReference type="ARBA" id="ARBA00023136"/>
    </source>
</evidence>
<dbReference type="SUPFAM" id="SSF81345">
    <property type="entry name" value="ABC transporter involved in vitamin B12 uptake, BtuC"/>
    <property type="match status" value="1"/>
</dbReference>
<accession>A0A4P6JSI2</accession>
<keyword evidence="5 8" id="KW-0812">Transmembrane</keyword>